<evidence type="ECO:0000256" key="10">
    <source>
        <dbReference type="ARBA" id="ARBA00022884"/>
    </source>
</evidence>
<protein>
    <recommendedName>
        <fullName evidence="11">HD domain-containing protein</fullName>
    </recommendedName>
</protein>
<keyword evidence="6" id="KW-0547">Nucleotide-binding</keyword>
<organism evidence="12">
    <name type="scientific">marine metagenome</name>
    <dbReference type="NCBI Taxonomy" id="408172"/>
    <lineage>
        <taxon>unclassified sequences</taxon>
        <taxon>metagenomes</taxon>
        <taxon>ecological metagenomes</taxon>
    </lineage>
</organism>
<gene>
    <name evidence="12" type="ORF">METZ01_LOCUS43066</name>
</gene>
<dbReference type="Pfam" id="PF01743">
    <property type="entry name" value="PolyA_pol"/>
    <property type="match status" value="1"/>
</dbReference>
<evidence type="ECO:0000259" key="11">
    <source>
        <dbReference type="PROSITE" id="PS51831"/>
    </source>
</evidence>
<evidence type="ECO:0000256" key="3">
    <source>
        <dbReference type="ARBA" id="ARBA00022694"/>
    </source>
</evidence>
<name>A0A381REJ8_9ZZZZ</name>
<dbReference type="InterPro" id="IPR032828">
    <property type="entry name" value="PolyA_RNA-bd"/>
</dbReference>
<evidence type="ECO:0000256" key="9">
    <source>
        <dbReference type="ARBA" id="ARBA00022842"/>
    </source>
</evidence>
<evidence type="ECO:0000256" key="7">
    <source>
        <dbReference type="ARBA" id="ARBA00022800"/>
    </source>
</evidence>
<dbReference type="GO" id="GO:0008033">
    <property type="term" value="P:tRNA processing"/>
    <property type="evidence" value="ECO:0007669"/>
    <property type="project" value="UniProtKB-KW"/>
</dbReference>
<evidence type="ECO:0000313" key="12">
    <source>
        <dbReference type="EMBL" id="SUZ90212.1"/>
    </source>
</evidence>
<reference evidence="12" key="1">
    <citation type="submission" date="2018-05" db="EMBL/GenBank/DDBJ databases">
        <authorList>
            <person name="Lanie J.A."/>
            <person name="Ng W.-L."/>
            <person name="Kazmierczak K.M."/>
            <person name="Andrzejewski T.M."/>
            <person name="Davidsen T.M."/>
            <person name="Wayne K.J."/>
            <person name="Tettelin H."/>
            <person name="Glass J.I."/>
            <person name="Rusch D."/>
            <person name="Podicherti R."/>
            <person name="Tsui H.-C.T."/>
            <person name="Winkler M.E."/>
        </authorList>
    </citation>
    <scope>NUCLEOTIDE SEQUENCE</scope>
</reference>
<dbReference type="GO" id="GO:0003723">
    <property type="term" value="F:RNA binding"/>
    <property type="evidence" value="ECO:0007669"/>
    <property type="project" value="UniProtKB-KW"/>
</dbReference>
<evidence type="ECO:0000256" key="1">
    <source>
        <dbReference type="ARBA" id="ARBA00001946"/>
    </source>
</evidence>
<dbReference type="InterPro" id="IPR006675">
    <property type="entry name" value="HDIG_dom"/>
</dbReference>
<proteinExistence type="predicted"/>
<accession>A0A381REJ8</accession>
<dbReference type="GO" id="GO:0046872">
    <property type="term" value="F:metal ion binding"/>
    <property type="evidence" value="ECO:0007669"/>
    <property type="project" value="UniProtKB-KW"/>
</dbReference>
<dbReference type="AlphaFoldDB" id="A0A381REJ8"/>
<dbReference type="CDD" id="cd05398">
    <property type="entry name" value="NT_ClassII-CCAase"/>
    <property type="match status" value="1"/>
</dbReference>
<evidence type="ECO:0000256" key="8">
    <source>
        <dbReference type="ARBA" id="ARBA00022840"/>
    </source>
</evidence>
<evidence type="ECO:0000256" key="4">
    <source>
        <dbReference type="ARBA" id="ARBA00022695"/>
    </source>
</evidence>
<sequence>MSSISQLLKENNPHEDILTIAGGLGDKENIPTYIVGGYVRDTLLGKSCQDIDIMVEGDGVAFAKLLASELKVNVTVDYDKFGTALIPYPNVDIEVATARKEKYQSDSRKPEITSSTVEEDMSRRDFTINAIAASLMPSSFGELYDPFGGIKDLQKGLLITPLDPDETFSDDPLRMLRAVRFSAQLQYEIAAATLDSISRNIHRLEIVSWERIRDEIIKSLSTKKPSIAFYLMKETGLLGHVFPEMDIMSGVEIINGMGHKDVFTHTLQVVDNAAKLTDKMDVRFAALVHDIAKPPTKRFEPKKGWTFHGHDEIGRRMLKKVARRMKLSNNLRDYLMLLTKLHLRPIALAKKEITDSAIRRVMAEAGEHVDDLMILCRADITTKNPKKVSKYMGNFERVETLMQDVKLRDEMREFQSPVRGEEIMKTFKLKPGRQVGKIKEAIEEAILDGEIPNEYEAAYKFMMKMEIT</sequence>
<keyword evidence="2" id="KW-0808">Transferase</keyword>
<dbReference type="InterPro" id="IPR050124">
    <property type="entry name" value="tRNA_CCA-adding_enzyme"/>
</dbReference>
<keyword evidence="7" id="KW-0692">RNA repair</keyword>
<evidence type="ECO:0000256" key="5">
    <source>
        <dbReference type="ARBA" id="ARBA00022723"/>
    </source>
</evidence>
<dbReference type="NCBIfam" id="TIGR00277">
    <property type="entry name" value="HDIG"/>
    <property type="match status" value="1"/>
</dbReference>
<keyword evidence="4" id="KW-0548">Nucleotidyltransferase</keyword>
<dbReference type="SUPFAM" id="SSF81891">
    <property type="entry name" value="Poly A polymerase C-terminal region-like"/>
    <property type="match status" value="1"/>
</dbReference>
<evidence type="ECO:0000256" key="6">
    <source>
        <dbReference type="ARBA" id="ARBA00022741"/>
    </source>
</evidence>
<dbReference type="EMBL" id="UINC01001876">
    <property type="protein sequence ID" value="SUZ90212.1"/>
    <property type="molecule type" value="Genomic_DNA"/>
</dbReference>
<dbReference type="PANTHER" id="PTHR47545">
    <property type="entry name" value="MULTIFUNCTIONAL CCA PROTEIN"/>
    <property type="match status" value="1"/>
</dbReference>
<keyword evidence="9" id="KW-0460">Magnesium</keyword>
<dbReference type="GO" id="GO:0042245">
    <property type="term" value="P:RNA repair"/>
    <property type="evidence" value="ECO:0007669"/>
    <property type="project" value="UniProtKB-KW"/>
</dbReference>
<dbReference type="Gene3D" id="1.10.246.80">
    <property type="match status" value="1"/>
</dbReference>
<dbReference type="SUPFAM" id="SSF81301">
    <property type="entry name" value="Nucleotidyltransferase"/>
    <property type="match status" value="1"/>
</dbReference>
<dbReference type="InterPro" id="IPR032810">
    <property type="entry name" value="CCA-adding_enz_C"/>
</dbReference>
<keyword evidence="3" id="KW-0819">tRNA processing</keyword>
<dbReference type="PROSITE" id="PS51831">
    <property type="entry name" value="HD"/>
    <property type="match status" value="1"/>
</dbReference>
<dbReference type="InterPro" id="IPR002646">
    <property type="entry name" value="PolA_pol_head_dom"/>
</dbReference>
<dbReference type="Gene3D" id="1.10.3090.10">
    <property type="entry name" value="cca-adding enzyme, domain 2"/>
    <property type="match status" value="1"/>
</dbReference>
<dbReference type="InterPro" id="IPR043519">
    <property type="entry name" value="NT_sf"/>
</dbReference>
<dbReference type="InterPro" id="IPR006674">
    <property type="entry name" value="HD_domain"/>
</dbReference>
<feature type="domain" description="HD" evidence="11">
    <location>
        <begin position="262"/>
        <end position="375"/>
    </location>
</feature>
<dbReference type="GO" id="GO:0005524">
    <property type="term" value="F:ATP binding"/>
    <property type="evidence" value="ECO:0007669"/>
    <property type="project" value="UniProtKB-KW"/>
</dbReference>
<dbReference type="GO" id="GO:0016779">
    <property type="term" value="F:nucleotidyltransferase activity"/>
    <property type="evidence" value="ECO:0007669"/>
    <property type="project" value="UniProtKB-KW"/>
</dbReference>
<keyword evidence="5" id="KW-0479">Metal-binding</keyword>
<dbReference type="Pfam" id="PF13735">
    <property type="entry name" value="tRNA_NucTran2_2"/>
    <property type="match status" value="1"/>
</dbReference>
<keyword evidence="8" id="KW-0067">ATP-binding</keyword>
<keyword evidence="10" id="KW-0694">RNA-binding</keyword>
<dbReference type="SMART" id="SM00471">
    <property type="entry name" value="HDc"/>
    <property type="match status" value="1"/>
</dbReference>
<comment type="cofactor">
    <cofactor evidence="1">
        <name>Mg(2+)</name>
        <dbReference type="ChEBI" id="CHEBI:18420"/>
    </cofactor>
</comment>
<dbReference type="CDD" id="cd00077">
    <property type="entry name" value="HDc"/>
    <property type="match status" value="1"/>
</dbReference>
<dbReference type="Pfam" id="PF01966">
    <property type="entry name" value="HD"/>
    <property type="match status" value="1"/>
</dbReference>
<dbReference type="InterPro" id="IPR003607">
    <property type="entry name" value="HD/PDEase_dom"/>
</dbReference>
<dbReference type="PANTHER" id="PTHR47545:SF1">
    <property type="entry name" value="MULTIFUNCTIONAL CCA PROTEIN"/>
    <property type="match status" value="1"/>
</dbReference>
<dbReference type="Gene3D" id="3.30.460.10">
    <property type="entry name" value="Beta Polymerase, domain 2"/>
    <property type="match status" value="1"/>
</dbReference>
<dbReference type="Pfam" id="PF12627">
    <property type="entry name" value="PolyA_pol_RNAbd"/>
    <property type="match status" value="1"/>
</dbReference>
<evidence type="ECO:0000256" key="2">
    <source>
        <dbReference type="ARBA" id="ARBA00022679"/>
    </source>
</evidence>